<accession>A0A8S1BIP0</accession>
<dbReference type="OrthoDB" id="10346301at2759"/>
<sequence length="81" mass="8865">MMVSGYSTSGKYTGAFIHPQSHLVEPWQPQPHLDEHWQVAAGEGQLHPQYFSHGLAVAHGLVIAHVSQEVAGSTHASRKQQ</sequence>
<evidence type="ECO:0000313" key="2">
    <source>
        <dbReference type="Proteomes" id="UP000494106"/>
    </source>
</evidence>
<name>A0A8S1BIP0_ARCPL</name>
<dbReference type="EMBL" id="CADEBC010000608">
    <property type="protein sequence ID" value="CAB3259228.1"/>
    <property type="molecule type" value="Genomic_DNA"/>
</dbReference>
<proteinExistence type="predicted"/>
<reference evidence="1 2" key="1">
    <citation type="submission" date="2020-04" db="EMBL/GenBank/DDBJ databases">
        <authorList>
            <person name="Wallbank WR R."/>
            <person name="Pardo Diaz C."/>
            <person name="Kozak K."/>
            <person name="Martin S."/>
            <person name="Jiggins C."/>
            <person name="Moest M."/>
            <person name="Warren A I."/>
            <person name="Byers J.R.P. K."/>
            <person name="Montejo-Kovacevich G."/>
            <person name="Yen C E."/>
        </authorList>
    </citation>
    <scope>NUCLEOTIDE SEQUENCE [LARGE SCALE GENOMIC DNA]</scope>
</reference>
<comment type="caution">
    <text evidence="1">The sequence shown here is derived from an EMBL/GenBank/DDBJ whole genome shotgun (WGS) entry which is preliminary data.</text>
</comment>
<keyword evidence="2" id="KW-1185">Reference proteome</keyword>
<evidence type="ECO:0000313" key="1">
    <source>
        <dbReference type="EMBL" id="CAB3259228.1"/>
    </source>
</evidence>
<gene>
    <name evidence="1" type="ORF">APLA_LOCUS16944</name>
</gene>
<dbReference type="AlphaFoldDB" id="A0A8S1BIP0"/>
<protein>
    <submittedName>
        <fullName evidence="1">Uncharacterized protein</fullName>
    </submittedName>
</protein>
<organism evidence="1 2">
    <name type="scientific">Arctia plantaginis</name>
    <name type="common">Wood tiger moth</name>
    <name type="synonym">Phalaena plantaginis</name>
    <dbReference type="NCBI Taxonomy" id="874455"/>
    <lineage>
        <taxon>Eukaryota</taxon>
        <taxon>Metazoa</taxon>
        <taxon>Ecdysozoa</taxon>
        <taxon>Arthropoda</taxon>
        <taxon>Hexapoda</taxon>
        <taxon>Insecta</taxon>
        <taxon>Pterygota</taxon>
        <taxon>Neoptera</taxon>
        <taxon>Endopterygota</taxon>
        <taxon>Lepidoptera</taxon>
        <taxon>Glossata</taxon>
        <taxon>Ditrysia</taxon>
        <taxon>Noctuoidea</taxon>
        <taxon>Erebidae</taxon>
        <taxon>Arctiinae</taxon>
        <taxon>Arctia</taxon>
    </lineage>
</organism>
<dbReference type="Proteomes" id="UP000494106">
    <property type="component" value="Unassembled WGS sequence"/>
</dbReference>